<evidence type="ECO:0000259" key="8">
    <source>
        <dbReference type="SMART" id="SM00014"/>
    </source>
</evidence>
<dbReference type="InterPro" id="IPR036938">
    <property type="entry name" value="PAP2/HPO_sf"/>
</dbReference>
<comment type="caution">
    <text evidence="9">The sequence shown here is derived from an EMBL/GenBank/DDBJ whole genome shotgun (WGS) entry which is preliminary data.</text>
</comment>
<keyword evidence="2" id="KW-1003">Cell membrane</keyword>
<sequence>MSRLLDLSDSLFLRFNDLARTTTALHAPAAAFATYGVALFAALVLLDIWRRRRASDQRLAAAVWAGLGTVLALAVNQPVAALVAEARPYAAHPAVLTLVDRTTDWSFPSDHSVMAGAVTVGLLLVSRRLGVLAAAAAVLMSVTRVYVGAHYPHDVIAGLALGGAVAGGGWLLVRLPLTRLVGALRRLPVVHRVLAPAA</sequence>
<feature type="transmembrane region" description="Helical" evidence="7">
    <location>
        <begin position="131"/>
        <end position="149"/>
    </location>
</feature>
<proteinExistence type="predicted"/>
<dbReference type="RefSeq" id="WP_345508505.1">
    <property type="nucleotide sequence ID" value="NZ_BAABIW010000020.1"/>
</dbReference>
<evidence type="ECO:0000313" key="9">
    <source>
        <dbReference type="EMBL" id="GAA5032720.1"/>
    </source>
</evidence>
<evidence type="ECO:0000256" key="4">
    <source>
        <dbReference type="ARBA" id="ARBA00022801"/>
    </source>
</evidence>
<reference evidence="10" key="1">
    <citation type="journal article" date="2019" name="Int. J. Syst. Evol. Microbiol.">
        <title>The Global Catalogue of Microorganisms (GCM) 10K type strain sequencing project: providing services to taxonomists for standard genome sequencing and annotation.</title>
        <authorList>
            <consortium name="The Broad Institute Genomics Platform"/>
            <consortium name="The Broad Institute Genome Sequencing Center for Infectious Disease"/>
            <person name="Wu L."/>
            <person name="Ma J."/>
        </authorList>
    </citation>
    <scope>NUCLEOTIDE SEQUENCE [LARGE SCALE GENOMIC DNA]</scope>
    <source>
        <strain evidence="10">JCM 17687</strain>
    </source>
</reference>
<feature type="transmembrane region" description="Helical" evidence="7">
    <location>
        <begin position="29"/>
        <end position="49"/>
    </location>
</feature>
<dbReference type="Pfam" id="PF01569">
    <property type="entry name" value="PAP2"/>
    <property type="match status" value="1"/>
</dbReference>
<feature type="transmembrane region" description="Helical" evidence="7">
    <location>
        <begin position="61"/>
        <end position="85"/>
    </location>
</feature>
<feature type="domain" description="Phosphatidic acid phosphatase type 2/haloperoxidase" evidence="8">
    <location>
        <begin position="62"/>
        <end position="170"/>
    </location>
</feature>
<dbReference type="SUPFAM" id="SSF48317">
    <property type="entry name" value="Acid phosphatase/Vanadium-dependent haloperoxidase"/>
    <property type="match status" value="1"/>
</dbReference>
<protein>
    <submittedName>
        <fullName evidence="9">Phosphatase PAP2 family protein</fullName>
    </submittedName>
</protein>
<evidence type="ECO:0000256" key="5">
    <source>
        <dbReference type="ARBA" id="ARBA00022989"/>
    </source>
</evidence>
<evidence type="ECO:0000256" key="3">
    <source>
        <dbReference type="ARBA" id="ARBA00022692"/>
    </source>
</evidence>
<gene>
    <name evidence="9" type="ORF">GCM10023258_31980</name>
</gene>
<dbReference type="PANTHER" id="PTHR14969">
    <property type="entry name" value="SPHINGOSINE-1-PHOSPHATE PHOSPHOHYDROLASE"/>
    <property type="match status" value="1"/>
</dbReference>
<keyword evidence="6 7" id="KW-0472">Membrane</keyword>
<dbReference type="InterPro" id="IPR000326">
    <property type="entry name" value="PAP2/HPO"/>
</dbReference>
<evidence type="ECO:0000256" key="1">
    <source>
        <dbReference type="ARBA" id="ARBA00004651"/>
    </source>
</evidence>
<organism evidence="9 10">
    <name type="scientific">Terrabacter aeriphilus</name>
    <dbReference type="NCBI Taxonomy" id="515662"/>
    <lineage>
        <taxon>Bacteria</taxon>
        <taxon>Bacillati</taxon>
        <taxon>Actinomycetota</taxon>
        <taxon>Actinomycetes</taxon>
        <taxon>Micrococcales</taxon>
        <taxon>Intrasporangiaceae</taxon>
        <taxon>Terrabacter</taxon>
    </lineage>
</organism>
<comment type="subcellular location">
    <subcellularLocation>
        <location evidence="1">Cell membrane</location>
        <topology evidence="1">Multi-pass membrane protein</topology>
    </subcellularLocation>
</comment>
<evidence type="ECO:0000256" key="6">
    <source>
        <dbReference type="ARBA" id="ARBA00023136"/>
    </source>
</evidence>
<dbReference type="PANTHER" id="PTHR14969:SF62">
    <property type="entry name" value="DECAPRENYLPHOSPHORYL-5-PHOSPHORIBOSE PHOSPHATASE RV3807C-RELATED"/>
    <property type="match status" value="1"/>
</dbReference>
<dbReference type="EMBL" id="BAABIW010000020">
    <property type="protein sequence ID" value="GAA5032720.1"/>
    <property type="molecule type" value="Genomic_DNA"/>
</dbReference>
<keyword evidence="10" id="KW-1185">Reference proteome</keyword>
<name>A0ABP9JJV1_9MICO</name>
<evidence type="ECO:0000313" key="10">
    <source>
        <dbReference type="Proteomes" id="UP001500427"/>
    </source>
</evidence>
<keyword evidence="4" id="KW-0378">Hydrolase</keyword>
<evidence type="ECO:0000256" key="7">
    <source>
        <dbReference type="SAM" id="Phobius"/>
    </source>
</evidence>
<accession>A0ABP9JJV1</accession>
<keyword evidence="5 7" id="KW-1133">Transmembrane helix</keyword>
<dbReference type="SMART" id="SM00014">
    <property type="entry name" value="acidPPc"/>
    <property type="match status" value="1"/>
</dbReference>
<dbReference type="Gene3D" id="1.20.144.10">
    <property type="entry name" value="Phosphatidic acid phosphatase type 2/haloperoxidase"/>
    <property type="match status" value="1"/>
</dbReference>
<evidence type="ECO:0000256" key="2">
    <source>
        <dbReference type="ARBA" id="ARBA00022475"/>
    </source>
</evidence>
<dbReference type="Proteomes" id="UP001500427">
    <property type="component" value="Unassembled WGS sequence"/>
</dbReference>
<keyword evidence="3 7" id="KW-0812">Transmembrane</keyword>
<feature type="transmembrane region" description="Helical" evidence="7">
    <location>
        <begin position="155"/>
        <end position="177"/>
    </location>
</feature>